<dbReference type="GO" id="GO:0003712">
    <property type="term" value="F:transcription coregulator activity"/>
    <property type="evidence" value="ECO:0007669"/>
    <property type="project" value="InterPro"/>
</dbReference>
<comment type="caution">
    <text evidence="4">The sequence shown here is derived from an EMBL/GenBank/DDBJ whole genome shotgun (WGS) entry which is preliminary data.</text>
</comment>
<dbReference type="Proteomes" id="UP000286415">
    <property type="component" value="Unassembled WGS sequence"/>
</dbReference>
<reference evidence="4 5" key="1">
    <citation type="journal article" date="2018" name="Biotechnol. Adv.">
        <title>Improved genomic resources and new bioinformatic workflow for the carcinogenic parasite Clonorchis sinensis: Biotechnological implications.</title>
        <authorList>
            <person name="Wang D."/>
            <person name="Korhonen P.K."/>
            <person name="Gasser R.B."/>
            <person name="Young N.D."/>
        </authorList>
    </citation>
    <scope>NUCLEOTIDE SEQUENCE [LARGE SCALE GENOMIC DNA]</scope>
    <source>
        <strain evidence="4">Cs-k2</strain>
    </source>
</reference>
<sequence length="360" mass="40656">NEVSERQVRASSVGSEFSASSTTPVKISPISLTDGLGRQDSKKPAYAHHDELLRESGPPCHVHTGVKGVNVEEVAGATFSHVETDQPSSVRNPDIRMGQITYALHDPVEKLPHIRPSASLMKTDLMKLDGAFRAMIPHLPKFSMRALNTKNACDKELKELLQLPVTDPKRVDGLRRHSAIFGRFDSPKRLNRPLRHFEICINELTNRLVQIIPELVTQREHLFHTARQMVNITNYGMAITETGQIVWRMLDAALLYSPNGKNTLSGRKSVEKDLPASDHTEPAETPMSCIQKLDELKKEMQELVAEEDTLRNQLRSYNKDTAELSQSQLKRQLEKIVNELHDRLSQTAKYTVIHKSLLDR</sequence>
<dbReference type="GO" id="GO:0005634">
    <property type="term" value="C:nucleus"/>
    <property type="evidence" value="ECO:0007669"/>
    <property type="project" value="InterPro"/>
</dbReference>
<feature type="compositionally biased region" description="Low complexity" evidence="2">
    <location>
        <begin position="11"/>
        <end position="21"/>
    </location>
</feature>
<feature type="domain" description="NAB co-repressor" evidence="3">
    <location>
        <begin position="124"/>
        <end position="237"/>
    </location>
</feature>
<dbReference type="OrthoDB" id="10028556at2759"/>
<dbReference type="PANTHER" id="PTHR12623">
    <property type="entry name" value="NGFI-A BINDING PROTEIN"/>
    <property type="match status" value="1"/>
</dbReference>
<keyword evidence="1" id="KW-0175">Coiled coil</keyword>
<feature type="coiled-coil region" evidence="1">
    <location>
        <begin position="293"/>
        <end position="339"/>
    </location>
</feature>
<dbReference type="Pfam" id="PF04905">
    <property type="entry name" value="NCD2"/>
    <property type="match status" value="1"/>
</dbReference>
<dbReference type="InterPro" id="IPR039040">
    <property type="entry name" value="NAB_fam"/>
</dbReference>
<proteinExistence type="predicted"/>
<organism evidence="4 5">
    <name type="scientific">Clonorchis sinensis</name>
    <name type="common">Chinese liver fluke</name>
    <dbReference type="NCBI Taxonomy" id="79923"/>
    <lineage>
        <taxon>Eukaryota</taxon>
        <taxon>Metazoa</taxon>
        <taxon>Spiralia</taxon>
        <taxon>Lophotrochozoa</taxon>
        <taxon>Platyhelminthes</taxon>
        <taxon>Trematoda</taxon>
        <taxon>Digenea</taxon>
        <taxon>Opisthorchiida</taxon>
        <taxon>Opisthorchiata</taxon>
        <taxon>Opisthorchiidae</taxon>
        <taxon>Clonorchis</taxon>
    </lineage>
</organism>
<dbReference type="InterPro" id="IPR006989">
    <property type="entry name" value="NAB_co-repressor_dom"/>
</dbReference>
<gene>
    <name evidence="4" type="ORF">CSKR_102210</name>
</gene>
<evidence type="ECO:0000313" key="4">
    <source>
        <dbReference type="EMBL" id="KAG5450121.1"/>
    </source>
</evidence>
<name>A0A8T1MN13_CLOSI</name>
<reference evidence="4 5" key="2">
    <citation type="journal article" date="2021" name="Genomics">
        <title>High-quality reference genome for Clonorchis sinensis.</title>
        <authorList>
            <person name="Young N.D."/>
            <person name="Stroehlein A.J."/>
            <person name="Kinkar L."/>
            <person name="Wang T."/>
            <person name="Sohn W.M."/>
            <person name="Chang B.C.H."/>
            <person name="Kaur P."/>
            <person name="Weisz D."/>
            <person name="Dudchenko O."/>
            <person name="Aiden E.L."/>
            <person name="Korhonen P.K."/>
            <person name="Gasser R.B."/>
        </authorList>
    </citation>
    <scope>NUCLEOTIDE SEQUENCE [LARGE SCALE GENOMIC DNA]</scope>
    <source>
        <strain evidence="4">Cs-k2</strain>
    </source>
</reference>
<protein>
    <submittedName>
        <fullName evidence="4">NGFI-A-binding protein</fullName>
    </submittedName>
</protein>
<dbReference type="EMBL" id="NIRI02000042">
    <property type="protein sequence ID" value="KAG5450121.1"/>
    <property type="molecule type" value="Genomic_DNA"/>
</dbReference>
<evidence type="ECO:0000259" key="3">
    <source>
        <dbReference type="Pfam" id="PF04905"/>
    </source>
</evidence>
<evidence type="ECO:0000256" key="1">
    <source>
        <dbReference type="SAM" id="Coils"/>
    </source>
</evidence>
<keyword evidence="5" id="KW-1185">Reference proteome</keyword>
<dbReference type="PANTHER" id="PTHR12623:SF10">
    <property type="entry name" value="NGFI-A-BINDING PROTEIN HOMOLOG"/>
    <property type="match status" value="1"/>
</dbReference>
<dbReference type="AlphaFoldDB" id="A0A8T1MN13"/>
<evidence type="ECO:0000256" key="2">
    <source>
        <dbReference type="SAM" id="MobiDB-lite"/>
    </source>
</evidence>
<evidence type="ECO:0000313" key="5">
    <source>
        <dbReference type="Proteomes" id="UP000286415"/>
    </source>
</evidence>
<accession>A0A8T1MN13</accession>
<dbReference type="GO" id="GO:0045892">
    <property type="term" value="P:negative regulation of DNA-templated transcription"/>
    <property type="evidence" value="ECO:0007669"/>
    <property type="project" value="InterPro"/>
</dbReference>
<feature type="region of interest" description="Disordered" evidence="2">
    <location>
        <begin position="1"/>
        <end position="44"/>
    </location>
</feature>
<feature type="non-terminal residue" evidence="4">
    <location>
        <position position="1"/>
    </location>
</feature>
<dbReference type="Gene3D" id="1.20.120.2010">
    <property type="entry name" value="NAB conserved domain 2"/>
    <property type="match status" value="1"/>
</dbReference>
<dbReference type="InterPro" id="IPR038398">
    <property type="entry name" value="NCD2_sf"/>
</dbReference>